<dbReference type="AlphaFoldDB" id="A0A0D7B2K3"/>
<evidence type="ECO:0000313" key="1">
    <source>
        <dbReference type="EMBL" id="KIY64399.1"/>
    </source>
</evidence>
<accession>A0A0D7B2K3</accession>
<reference evidence="1 2" key="1">
    <citation type="journal article" date="2015" name="Fungal Genet. Biol.">
        <title>Evolution of novel wood decay mechanisms in Agaricales revealed by the genome sequences of Fistulina hepatica and Cylindrobasidium torrendii.</title>
        <authorList>
            <person name="Floudas D."/>
            <person name="Held B.W."/>
            <person name="Riley R."/>
            <person name="Nagy L.G."/>
            <person name="Koehler G."/>
            <person name="Ransdell A.S."/>
            <person name="Younus H."/>
            <person name="Chow J."/>
            <person name="Chiniquy J."/>
            <person name="Lipzen A."/>
            <person name="Tritt A."/>
            <person name="Sun H."/>
            <person name="Haridas S."/>
            <person name="LaButti K."/>
            <person name="Ohm R.A."/>
            <person name="Kues U."/>
            <person name="Blanchette R.A."/>
            <person name="Grigoriev I.V."/>
            <person name="Minto R.E."/>
            <person name="Hibbett D.S."/>
        </authorList>
    </citation>
    <scope>NUCLEOTIDE SEQUENCE [LARGE SCALE GENOMIC DNA]</scope>
    <source>
        <strain evidence="1 2">FP15055 ss-10</strain>
    </source>
</reference>
<proteinExistence type="predicted"/>
<evidence type="ECO:0000313" key="2">
    <source>
        <dbReference type="Proteomes" id="UP000054007"/>
    </source>
</evidence>
<keyword evidence="2" id="KW-1185">Reference proteome</keyword>
<dbReference type="EMBL" id="KN880638">
    <property type="protein sequence ID" value="KIY64399.1"/>
    <property type="molecule type" value="Genomic_DNA"/>
</dbReference>
<organism evidence="1 2">
    <name type="scientific">Cylindrobasidium torrendii FP15055 ss-10</name>
    <dbReference type="NCBI Taxonomy" id="1314674"/>
    <lineage>
        <taxon>Eukaryota</taxon>
        <taxon>Fungi</taxon>
        <taxon>Dikarya</taxon>
        <taxon>Basidiomycota</taxon>
        <taxon>Agaricomycotina</taxon>
        <taxon>Agaricomycetes</taxon>
        <taxon>Agaricomycetidae</taxon>
        <taxon>Agaricales</taxon>
        <taxon>Marasmiineae</taxon>
        <taxon>Physalacriaceae</taxon>
        <taxon>Cylindrobasidium</taxon>
    </lineage>
</organism>
<protein>
    <submittedName>
        <fullName evidence="1">Uncharacterized protein</fullName>
    </submittedName>
</protein>
<dbReference type="Proteomes" id="UP000054007">
    <property type="component" value="Unassembled WGS sequence"/>
</dbReference>
<sequence>MSLHPYIFVRRTPQTTSIASRTGTGASSQEASLRLESEQNILAANVHPSRVTSLRQAFALPPKGSSTLPTHSHVLKTSPLSVCRTRLVLQARLLHRIT</sequence>
<gene>
    <name evidence="1" type="ORF">CYLTODRAFT_425264</name>
</gene>
<name>A0A0D7B2K3_9AGAR</name>